<evidence type="ECO:0000313" key="2">
    <source>
        <dbReference type="EMBL" id="KEO84265.1"/>
    </source>
</evidence>
<dbReference type="OrthoDB" id="3035163at2"/>
<name>A0A074LUJ4_9BACL</name>
<dbReference type="Proteomes" id="UP000027931">
    <property type="component" value="Unassembled WGS sequence"/>
</dbReference>
<feature type="chain" id="PRO_5038488208" evidence="1">
    <location>
        <begin position="19"/>
        <end position="201"/>
    </location>
</feature>
<evidence type="ECO:0000313" key="3">
    <source>
        <dbReference type="Proteomes" id="UP000027931"/>
    </source>
</evidence>
<gene>
    <name evidence="2" type="ORF">EL26_05730</name>
</gene>
<dbReference type="AlphaFoldDB" id="A0A074LUJ4"/>
<accession>A0A074LUJ4</accession>
<dbReference type="eggNOG" id="ENOG5033CMI">
    <property type="taxonomic scope" value="Bacteria"/>
</dbReference>
<evidence type="ECO:0000256" key="1">
    <source>
        <dbReference type="SAM" id="SignalP"/>
    </source>
</evidence>
<feature type="signal peptide" evidence="1">
    <location>
        <begin position="1"/>
        <end position="18"/>
    </location>
</feature>
<sequence length="201" mass="22378">MKKTIVKPLVLAVPFLVAVIYFSSTTVGNATNQAASVVTTSHSDIPIHRDMTSLVNAATYVLVGKVEGVAGTRNFARDVQDSAKEDPENYVEGVDYKVKVSEVLKGEITEKEILVTETRSVRFGKNAPSTVSDQYVGLKEGEDYVFFAQKSETSGRFFNVGQPFFFALKNNQVELKSNEKQLADKFPIMKFEDFKTKMKNK</sequence>
<keyword evidence="3" id="KW-1185">Reference proteome</keyword>
<keyword evidence="1" id="KW-0732">Signal</keyword>
<dbReference type="RefSeq" id="WP_038085376.1">
    <property type="nucleotide sequence ID" value="NZ_JMIR01000005.1"/>
</dbReference>
<reference evidence="2 3" key="1">
    <citation type="journal article" date="2013" name="Int. J. Syst. Evol. Microbiol.">
        <title>Tumebacillus flagellatus sp. nov., an alpha-amylase/pullulanase-producing bacterium isolated from cassava wastewater.</title>
        <authorList>
            <person name="Wang Q."/>
            <person name="Xie N."/>
            <person name="Qin Y."/>
            <person name="Shen N."/>
            <person name="Zhu J."/>
            <person name="Mi H."/>
            <person name="Huang R."/>
        </authorList>
    </citation>
    <scope>NUCLEOTIDE SEQUENCE [LARGE SCALE GENOMIC DNA]</scope>
    <source>
        <strain evidence="2 3">GST4</strain>
    </source>
</reference>
<protein>
    <submittedName>
        <fullName evidence="2">Uncharacterized protein</fullName>
    </submittedName>
</protein>
<organism evidence="2 3">
    <name type="scientific">Tumebacillus flagellatus</name>
    <dbReference type="NCBI Taxonomy" id="1157490"/>
    <lineage>
        <taxon>Bacteria</taxon>
        <taxon>Bacillati</taxon>
        <taxon>Bacillota</taxon>
        <taxon>Bacilli</taxon>
        <taxon>Bacillales</taxon>
        <taxon>Alicyclobacillaceae</taxon>
        <taxon>Tumebacillus</taxon>
    </lineage>
</organism>
<proteinExistence type="predicted"/>
<comment type="caution">
    <text evidence="2">The sequence shown here is derived from an EMBL/GenBank/DDBJ whole genome shotgun (WGS) entry which is preliminary data.</text>
</comment>
<dbReference type="EMBL" id="JMIR01000005">
    <property type="protein sequence ID" value="KEO84265.1"/>
    <property type="molecule type" value="Genomic_DNA"/>
</dbReference>